<dbReference type="GO" id="GO:0005886">
    <property type="term" value="C:plasma membrane"/>
    <property type="evidence" value="ECO:0007669"/>
    <property type="project" value="UniProtKB-SubCell"/>
</dbReference>
<dbReference type="AlphaFoldDB" id="A0A7M5WXC6"/>
<keyword evidence="10" id="KW-1185">Reference proteome</keyword>
<evidence type="ECO:0000256" key="4">
    <source>
        <dbReference type="ARBA" id="ARBA00022692"/>
    </source>
</evidence>
<reference evidence="9" key="1">
    <citation type="submission" date="2021-01" db="UniProtKB">
        <authorList>
            <consortium name="EnsemblMetazoa"/>
        </authorList>
    </citation>
    <scope>IDENTIFICATION</scope>
</reference>
<keyword evidence="4 8" id="KW-0812">Transmembrane</keyword>
<dbReference type="Pfam" id="PF14752">
    <property type="entry name" value="RBP_receptor"/>
    <property type="match status" value="2"/>
</dbReference>
<feature type="transmembrane region" description="Helical" evidence="8">
    <location>
        <begin position="125"/>
        <end position="143"/>
    </location>
</feature>
<feature type="transmembrane region" description="Helical" evidence="8">
    <location>
        <begin position="163"/>
        <end position="186"/>
    </location>
</feature>
<dbReference type="PANTHER" id="PTHR21444">
    <property type="entry name" value="COILED-COIL DOMAIN-CONTAINING PROTEIN 180"/>
    <property type="match status" value="1"/>
</dbReference>
<feature type="transmembrane region" description="Helical" evidence="8">
    <location>
        <begin position="339"/>
        <end position="367"/>
    </location>
</feature>
<feature type="transmembrane region" description="Helical" evidence="8">
    <location>
        <begin position="421"/>
        <end position="438"/>
    </location>
</feature>
<protein>
    <submittedName>
        <fullName evidence="9">Uncharacterized protein</fullName>
    </submittedName>
</protein>
<evidence type="ECO:0000256" key="1">
    <source>
        <dbReference type="ARBA" id="ARBA00004651"/>
    </source>
</evidence>
<accession>A0A7M5WXC6</accession>
<keyword evidence="6 8" id="KW-0472">Membrane</keyword>
<sequence>MSCQSTATSNTTVLVFNFFIPTLIIIFMQIYSRLKKGKLTAQAPFLFLQDNDRNRLMTSLVFGHLSLQIADIIGDTGTTVGLTLCSSLSGQPEYYLCSFLSRILIATLIGFVSFPLFALISSPHILVSSAVGIGYTVWEIIFLGLQLDFNDACASKTALQQNIAIAVVPSFIFLTAILFGFGYRLYTCFKTGCHELPTNEKSVVDKHQILYLQNLLQQTNEQSQLTHFQKLKYVFKPWFKFPGEILQCMAVIFVLLYFTLFIIQSLILQLFKSNSNKHIEIAWYLGLVISIVLYLAMVVHFLYCYQNDTLAIYTGKHNLYQKDDGCHNIALYHRLVFPAYLISAMLIGFLCCLVIVGIVVGIIYILAAIATGTLVLIFLRYILSLIGTGIVFKIIQRLSIRYYFSDLQLSKMQINLKHPRLFYVLSFFLFFVNVFTGLMSLVKRLFFIIFSLLLFYGRIDRNPIMFFKSMDISNSYSSFLRVENVFKNPIMRCFCQFLMEPHIRNISQLTSQKLTRNVWGSPLTRGSDCSFQPIAASVKSGKIARNRWYVAYTLLRNPELINDRCQGSCQDKSNISSKIGSINA</sequence>
<dbReference type="InterPro" id="IPR026612">
    <property type="entry name" value="STRA6-like"/>
</dbReference>
<dbReference type="EnsemblMetazoa" id="CLYHEMT014573.1">
    <property type="protein sequence ID" value="CLYHEMP014573.1"/>
    <property type="gene ID" value="CLYHEMG014573"/>
</dbReference>
<evidence type="ECO:0000313" key="9">
    <source>
        <dbReference type="EnsemblMetazoa" id="CLYHEMP014573.1"/>
    </source>
</evidence>
<feature type="transmembrane region" description="Helical" evidence="8">
    <location>
        <begin position="245"/>
        <end position="269"/>
    </location>
</feature>
<dbReference type="GO" id="GO:0071939">
    <property type="term" value="P:vitamin A import into cell"/>
    <property type="evidence" value="ECO:0007669"/>
    <property type="project" value="TreeGrafter"/>
</dbReference>
<organism evidence="9 10">
    <name type="scientific">Clytia hemisphaerica</name>
    <dbReference type="NCBI Taxonomy" id="252671"/>
    <lineage>
        <taxon>Eukaryota</taxon>
        <taxon>Metazoa</taxon>
        <taxon>Cnidaria</taxon>
        <taxon>Hydrozoa</taxon>
        <taxon>Hydroidolina</taxon>
        <taxon>Leptothecata</taxon>
        <taxon>Obeliida</taxon>
        <taxon>Clytiidae</taxon>
        <taxon>Clytia</taxon>
    </lineage>
</organism>
<name>A0A7M5WXC6_9CNID</name>
<dbReference type="Proteomes" id="UP000594262">
    <property type="component" value="Unplaced"/>
</dbReference>
<comment type="subcellular location">
    <subcellularLocation>
        <location evidence="1">Cell membrane</location>
        <topology evidence="1">Multi-pass membrane protein</topology>
    </subcellularLocation>
</comment>
<evidence type="ECO:0000256" key="8">
    <source>
        <dbReference type="SAM" id="Phobius"/>
    </source>
</evidence>
<feature type="transmembrane region" description="Helical" evidence="8">
    <location>
        <begin position="373"/>
        <end position="395"/>
    </location>
</feature>
<dbReference type="GO" id="GO:0034632">
    <property type="term" value="F:retinol transmembrane transporter activity"/>
    <property type="evidence" value="ECO:0007669"/>
    <property type="project" value="InterPro"/>
</dbReference>
<proteinExistence type="predicted"/>
<evidence type="ECO:0000256" key="2">
    <source>
        <dbReference type="ARBA" id="ARBA00022448"/>
    </source>
</evidence>
<dbReference type="GeneID" id="136823014"/>
<dbReference type="OrthoDB" id="2376984at2759"/>
<feature type="transmembrane region" description="Helical" evidence="8">
    <location>
        <begin position="281"/>
        <end position="303"/>
    </location>
</feature>
<dbReference type="GO" id="GO:0038023">
    <property type="term" value="F:signaling receptor activity"/>
    <property type="evidence" value="ECO:0007669"/>
    <property type="project" value="InterPro"/>
</dbReference>
<keyword evidence="7" id="KW-0675">Receptor</keyword>
<evidence type="ECO:0000256" key="6">
    <source>
        <dbReference type="ARBA" id="ARBA00023136"/>
    </source>
</evidence>
<keyword evidence="3" id="KW-1003">Cell membrane</keyword>
<dbReference type="PANTHER" id="PTHR21444:SF15">
    <property type="entry name" value="RECEPTOR FOR RETINOL UPTAKE STRA6"/>
    <property type="match status" value="1"/>
</dbReference>
<evidence type="ECO:0000256" key="7">
    <source>
        <dbReference type="ARBA" id="ARBA00023170"/>
    </source>
</evidence>
<evidence type="ECO:0000256" key="3">
    <source>
        <dbReference type="ARBA" id="ARBA00022475"/>
    </source>
</evidence>
<dbReference type="RefSeq" id="XP_066935420.1">
    <property type="nucleotide sequence ID" value="XM_067079319.1"/>
</dbReference>
<keyword evidence="5 8" id="KW-1133">Transmembrane helix</keyword>
<evidence type="ECO:0000256" key="5">
    <source>
        <dbReference type="ARBA" id="ARBA00022989"/>
    </source>
</evidence>
<feature type="transmembrane region" description="Helical" evidence="8">
    <location>
        <begin position="12"/>
        <end position="31"/>
    </location>
</feature>
<evidence type="ECO:0000313" key="10">
    <source>
        <dbReference type="Proteomes" id="UP000594262"/>
    </source>
</evidence>
<feature type="transmembrane region" description="Helical" evidence="8">
    <location>
        <begin position="99"/>
        <end position="118"/>
    </location>
</feature>
<keyword evidence="2" id="KW-0813">Transport</keyword>